<feature type="transmembrane region" description="Helical" evidence="6">
    <location>
        <begin position="294"/>
        <end position="314"/>
    </location>
</feature>
<feature type="transmembrane region" description="Helical" evidence="6">
    <location>
        <begin position="426"/>
        <end position="445"/>
    </location>
</feature>
<evidence type="ECO:0000313" key="9">
    <source>
        <dbReference type="Proteomes" id="UP001157109"/>
    </source>
</evidence>
<evidence type="ECO:0000256" key="1">
    <source>
        <dbReference type="ARBA" id="ARBA00004651"/>
    </source>
</evidence>
<feature type="transmembrane region" description="Helical" evidence="6">
    <location>
        <begin position="232"/>
        <end position="249"/>
    </location>
</feature>
<evidence type="ECO:0000256" key="3">
    <source>
        <dbReference type="ARBA" id="ARBA00022989"/>
    </source>
</evidence>
<keyword evidence="4 6" id="KW-0472">Membrane</keyword>
<evidence type="ECO:0000256" key="6">
    <source>
        <dbReference type="SAM" id="Phobius"/>
    </source>
</evidence>
<dbReference type="Gene3D" id="1.20.1720.10">
    <property type="entry name" value="Multidrug resistance protein D"/>
    <property type="match status" value="1"/>
</dbReference>
<dbReference type="Proteomes" id="UP001157109">
    <property type="component" value="Unassembled WGS sequence"/>
</dbReference>
<feature type="transmembrane region" description="Helical" evidence="6">
    <location>
        <begin position="451"/>
        <end position="470"/>
    </location>
</feature>
<feature type="transmembrane region" description="Helical" evidence="6">
    <location>
        <begin position="183"/>
        <end position="202"/>
    </location>
</feature>
<keyword evidence="3 6" id="KW-1133">Transmembrane helix</keyword>
<keyword evidence="2 6" id="KW-0812">Transmembrane</keyword>
<dbReference type="EMBL" id="BSUJ01000001">
    <property type="protein sequence ID" value="GMA18668.1"/>
    <property type="molecule type" value="Genomic_DNA"/>
</dbReference>
<evidence type="ECO:0000256" key="4">
    <source>
        <dbReference type="ARBA" id="ARBA00023136"/>
    </source>
</evidence>
<dbReference type="Pfam" id="PF07690">
    <property type="entry name" value="MFS_1"/>
    <property type="match status" value="2"/>
</dbReference>
<proteinExistence type="predicted"/>
<gene>
    <name evidence="8" type="ORF">GCM10025862_06890</name>
</gene>
<feature type="compositionally biased region" description="Low complexity" evidence="5">
    <location>
        <begin position="10"/>
        <end position="19"/>
    </location>
</feature>
<dbReference type="InterPro" id="IPR020846">
    <property type="entry name" value="MFS_dom"/>
</dbReference>
<feature type="transmembrane region" description="Helical" evidence="6">
    <location>
        <begin position="354"/>
        <end position="376"/>
    </location>
</feature>
<evidence type="ECO:0000313" key="8">
    <source>
        <dbReference type="EMBL" id="GMA18668.1"/>
    </source>
</evidence>
<feature type="transmembrane region" description="Helical" evidence="6">
    <location>
        <begin position="126"/>
        <end position="143"/>
    </location>
</feature>
<feature type="transmembrane region" description="Helical" evidence="6">
    <location>
        <begin position="101"/>
        <end position="120"/>
    </location>
</feature>
<name>A0ABQ6HLX9_9MICO</name>
<organism evidence="8 9">
    <name type="scientific">Arsenicicoccus piscis</name>
    <dbReference type="NCBI Taxonomy" id="673954"/>
    <lineage>
        <taxon>Bacteria</taxon>
        <taxon>Bacillati</taxon>
        <taxon>Actinomycetota</taxon>
        <taxon>Actinomycetes</taxon>
        <taxon>Micrococcales</taxon>
        <taxon>Intrasporangiaceae</taxon>
        <taxon>Arsenicicoccus</taxon>
    </lineage>
</organism>
<feature type="transmembrane region" description="Helical" evidence="6">
    <location>
        <begin position="155"/>
        <end position="177"/>
    </location>
</feature>
<dbReference type="PROSITE" id="PS50850">
    <property type="entry name" value="MFS"/>
    <property type="match status" value="1"/>
</dbReference>
<feature type="transmembrane region" description="Helical" evidence="6">
    <location>
        <begin position="382"/>
        <end position="406"/>
    </location>
</feature>
<dbReference type="InterPro" id="IPR036259">
    <property type="entry name" value="MFS_trans_sf"/>
</dbReference>
<evidence type="ECO:0000259" key="7">
    <source>
        <dbReference type="PROSITE" id="PS50850"/>
    </source>
</evidence>
<feature type="transmembrane region" description="Helical" evidence="6">
    <location>
        <begin position="255"/>
        <end position="274"/>
    </location>
</feature>
<evidence type="ECO:0000256" key="2">
    <source>
        <dbReference type="ARBA" id="ARBA00022692"/>
    </source>
</evidence>
<reference evidence="9" key="1">
    <citation type="journal article" date="2019" name="Int. J. Syst. Evol. Microbiol.">
        <title>The Global Catalogue of Microorganisms (GCM) 10K type strain sequencing project: providing services to taxonomists for standard genome sequencing and annotation.</title>
        <authorList>
            <consortium name="The Broad Institute Genomics Platform"/>
            <consortium name="The Broad Institute Genome Sequencing Center for Infectious Disease"/>
            <person name="Wu L."/>
            <person name="Ma J."/>
        </authorList>
    </citation>
    <scope>NUCLEOTIDE SEQUENCE [LARGE SCALE GENOMIC DNA]</scope>
    <source>
        <strain evidence="9">NBRC 105830</strain>
    </source>
</reference>
<dbReference type="SUPFAM" id="SSF103473">
    <property type="entry name" value="MFS general substrate transporter"/>
    <property type="match status" value="2"/>
</dbReference>
<feature type="domain" description="Major facilitator superfamily (MFS) profile" evidence="7">
    <location>
        <begin position="32"/>
        <end position="474"/>
    </location>
</feature>
<feature type="transmembrane region" description="Helical" evidence="6">
    <location>
        <begin position="320"/>
        <end position="342"/>
    </location>
</feature>
<evidence type="ECO:0000256" key="5">
    <source>
        <dbReference type="SAM" id="MobiDB-lite"/>
    </source>
</evidence>
<dbReference type="RefSeq" id="WP_284283726.1">
    <property type="nucleotide sequence ID" value="NZ_BSUJ01000001.1"/>
</dbReference>
<dbReference type="PANTHER" id="PTHR23501:SF154">
    <property type="entry name" value="MULTIDRUG-EFFLUX TRANSPORTER RV1634-RELATED"/>
    <property type="match status" value="1"/>
</dbReference>
<protein>
    <submittedName>
        <fullName evidence="8">MFS transporter</fullName>
    </submittedName>
</protein>
<feature type="transmembrane region" description="Helical" evidence="6">
    <location>
        <begin position="69"/>
        <end position="89"/>
    </location>
</feature>
<comment type="subcellular location">
    <subcellularLocation>
        <location evidence="1">Cell membrane</location>
        <topology evidence="1">Multi-pass membrane protein</topology>
    </subcellularLocation>
</comment>
<accession>A0ABQ6HLX9</accession>
<feature type="transmembrane region" description="Helical" evidence="6">
    <location>
        <begin position="29"/>
        <end position="49"/>
    </location>
</feature>
<dbReference type="Gene3D" id="1.20.1250.20">
    <property type="entry name" value="MFS general substrate transporter like domains"/>
    <property type="match status" value="1"/>
</dbReference>
<dbReference type="InterPro" id="IPR011701">
    <property type="entry name" value="MFS"/>
</dbReference>
<keyword evidence="9" id="KW-1185">Reference proteome</keyword>
<dbReference type="PANTHER" id="PTHR23501">
    <property type="entry name" value="MAJOR FACILITATOR SUPERFAMILY"/>
    <property type="match status" value="1"/>
</dbReference>
<feature type="region of interest" description="Disordered" evidence="5">
    <location>
        <begin position="1"/>
        <end position="24"/>
    </location>
</feature>
<comment type="caution">
    <text evidence="8">The sequence shown here is derived from an EMBL/GenBank/DDBJ whole genome shotgun (WGS) entry which is preliminary data.</text>
</comment>
<sequence>MPRRQPDPLATTATPTATARPEGPMGPTYRLVTIVLLAEVTMIAFETMAVSTAMPAVAQDLDAVRNYGLVFAFMLSAQLFASVVAGAWCEARGPLAPMSTGLALFGLGSVLAGAATTFPLLLAARVVAGLGGGLMVVSLYVAIGRAYPEVLRAKVFGWISTAWVLPSVVGPVIAAWLTETLSWRWVFWCVVPGALVCLALVLQRRAQFTTPRTVDRSADSVRRGRVAARKPVLLGLGVALGAGIFQWASQELWPFAWLTWVATVLGLGVALACARNLLPPGTFRMRRGLPSVMVSRFLFPGAWNGALAFVPLMVVQERGASATVAGLMLCVGSIGWSVGAVLQGHESFAPHRDRLLSTGAATLAAGLLLLAAVPLWDLPELVIPVAVAVMGLGIGLAMSVMSVLSLDLSPAKEHGRVSAALQLSDAFGAAVGIAITGALFAALHRGAGQDGAVYAGIWAGCALLAALAVVSGRRVRV</sequence>